<name>A0A814BBK2_9BILA</name>
<evidence type="ECO:0000313" key="3">
    <source>
        <dbReference type="Proteomes" id="UP000663879"/>
    </source>
</evidence>
<dbReference type="OrthoDB" id="10026103at2759"/>
<dbReference type="EMBL" id="CAJNOC010002314">
    <property type="protein sequence ID" value="CAF0925648.1"/>
    <property type="molecule type" value="Genomic_DNA"/>
</dbReference>
<organism evidence="2 3">
    <name type="scientific">Brachionus calyciflorus</name>
    <dbReference type="NCBI Taxonomy" id="104777"/>
    <lineage>
        <taxon>Eukaryota</taxon>
        <taxon>Metazoa</taxon>
        <taxon>Spiralia</taxon>
        <taxon>Gnathifera</taxon>
        <taxon>Rotifera</taxon>
        <taxon>Eurotatoria</taxon>
        <taxon>Monogononta</taxon>
        <taxon>Pseudotrocha</taxon>
        <taxon>Ploima</taxon>
        <taxon>Brachionidae</taxon>
        <taxon>Brachionus</taxon>
    </lineage>
</organism>
<reference evidence="2" key="1">
    <citation type="submission" date="2021-02" db="EMBL/GenBank/DDBJ databases">
        <authorList>
            <person name="Nowell W R."/>
        </authorList>
    </citation>
    <scope>NUCLEOTIDE SEQUENCE</scope>
    <source>
        <strain evidence="2">Ploen Becks lab</strain>
    </source>
</reference>
<keyword evidence="3" id="KW-1185">Reference proteome</keyword>
<feature type="transmembrane region" description="Helical" evidence="1">
    <location>
        <begin position="104"/>
        <end position="123"/>
    </location>
</feature>
<keyword evidence="1" id="KW-0812">Transmembrane</keyword>
<proteinExistence type="predicted"/>
<gene>
    <name evidence="2" type="ORF">OXX778_LOCUS12625</name>
</gene>
<sequence>MYPQATPTAAVVGLRKPYEYNAYYNTRVNRPWTHLRLPILIGALLILLGILSMIWTCVDISRGALVRPFFQNPNHNGAGISFVESPDLAATWQENTIWPTIGKGIWVGFMMIGTGVLAILSVYDGTQASILAVCMASWITLIFTLYMLLSSILSIQVYPFNNLNDRTYNQNIELAMNILLLCMSFFAFFPLVYLAFQSLRYLDYFANGRAFPKYSRNF</sequence>
<evidence type="ECO:0000313" key="2">
    <source>
        <dbReference type="EMBL" id="CAF0925648.1"/>
    </source>
</evidence>
<evidence type="ECO:0000256" key="1">
    <source>
        <dbReference type="SAM" id="Phobius"/>
    </source>
</evidence>
<comment type="caution">
    <text evidence="2">The sequence shown here is derived from an EMBL/GenBank/DDBJ whole genome shotgun (WGS) entry which is preliminary data.</text>
</comment>
<accession>A0A814BBK2</accession>
<feature type="transmembrane region" description="Helical" evidence="1">
    <location>
        <begin position="174"/>
        <end position="196"/>
    </location>
</feature>
<dbReference type="Proteomes" id="UP000663879">
    <property type="component" value="Unassembled WGS sequence"/>
</dbReference>
<keyword evidence="1" id="KW-0472">Membrane</keyword>
<feature type="transmembrane region" description="Helical" evidence="1">
    <location>
        <begin position="129"/>
        <end position="153"/>
    </location>
</feature>
<dbReference type="AlphaFoldDB" id="A0A814BBK2"/>
<protein>
    <submittedName>
        <fullName evidence="2">Uncharacterized protein</fullName>
    </submittedName>
</protein>
<keyword evidence="1" id="KW-1133">Transmembrane helix</keyword>
<feature type="transmembrane region" description="Helical" evidence="1">
    <location>
        <begin position="37"/>
        <end position="58"/>
    </location>
</feature>